<dbReference type="InterPro" id="IPR023214">
    <property type="entry name" value="HAD_sf"/>
</dbReference>
<keyword evidence="3" id="KW-0460">Magnesium</keyword>
<dbReference type="PRINTS" id="PR00413">
    <property type="entry name" value="HADHALOGNASE"/>
</dbReference>
<keyword evidence="2 4" id="KW-0378">Hydrolase</keyword>
<keyword evidence="5" id="KW-1185">Reference proteome</keyword>
<evidence type="ECO:0000256" key="3">
    <source>
        <dbReference type="ARBA" id="ARBA00022842"/>
    </source>
</evidence>
<evidence type="ECO:0000256" key="2">
    <source>
        <dbReference type="ARBA" id="ARBA00022801"/>
    </source>
</evidence>
<reference evidence="4 5" key="1">
    <citation type="submission" date="2020-08" db="EMBL/GenBank/DDBJ databases">
        <title>Genomic Encyclopedia of Type Strains, Phase IV (KMG-IV): sequencing the most valuable type-strain genomes for metagenomic binning, comparative biology and taxonomic classification.</title>
        <authorList>
            <person name="Goeker M."/>
        </authorList>
    </citation>
    <scope>NUCLEOTIDE SEQUENCE [LARGE SCALE GENOMIC DNA]</scope>
    <source>
        <strain evidence="4 5">DSM 103725</strain>
    </source>
</reference>
<evidence type="ECO:0000313" key="5">
    <source>
        <dbReference type="Proteomes" id="UP000541810"/>
    </source>
</evidence>
<dbReference type="NCBIfam" id="TIGR01549">
    <property type="entry name" value="HAD-SF-IA-v1"/>
    <property type="match status" value="1"/>
</dbReference>
<comment type="caution">
    <text evidence="4">The sequence shown here is derived from an EMBL/GenBank/DDBJ whole genome shotgun (WGS) entry which is preliminary data.</text>
</comment>
<evidence type="ECO:0000256" key="1">
    <source>
        <dbReference type="ARBA" id="ARBA00001946"/>
    </source>
</evidence>
<evidence type="ECO:0000313" key="4">
    <source>
        <dbReference type="EMBL" id="MBB6430044.1"/>
    </source>
</evidence>
<dbReference type="InterPro" id="IPR051400">
    <property type="entry name" value="HAD-like_hydrolase"/>
</dbReference>
<dbReference type="Gene3D" id="1.20.120.710">
    <property type="entry name" value="Haloacid dehalogenase hydrolase-like domain"/>
    <property type="match status" value="1"/>
</dbReference>
<dbReference type="EMBL" id="JACHGY010000001">
    <property type="protein sequence ID" value="MBB6430044.1"/>
    <property type="molecule type" value="Genomic_DNA"/>
</dbReference>
<dbReference type="SUPFAM" id="SSF56784">
    <property type="entry name" value="HAD-like"/>
    <property type="match status" value="1"/>
</dbReference>
<accession>A0A7X0H927</accession>
<dbReference type="SFLD" id="SFLDG01129">
    <property type="entry name" value="C1.5:_HAD__Beta-PGM__Phosphata"/>
    <property type="match status" value="1"/>
</dbReference>
<dbReference type="PANTHER" id="PTHR46470:SF4">
    <property type="entry name" value="5-AMINO-6-(5-PHOSPHO-D-RIBITYLAMINO)URACIL PHOSPHATASE YIGB"/>
    <property type="match status" value="1"/>
</dbReference>
<name>A0A7X0H927_9BACT</name>
<dbReference type="RefSeq" id="WP_184677585.1">
    <property type="nucleotide sequence ID" value="NZ_JACHGY010000001.1"/>
</dbReference>
<proteinExistence type="predicted"/>
<dbReference type="InterPro" id="IPR006439">
    <property type="entry name" value="HAD-SF_hydro_IA"/>
</dbReference>
<dbReference type="Pfam" id="PF00702">
    <property type="entry name" value="Hydrolase"/>
    <property type="match status" value="1"/>
</dbReference>
<dbReference type="GO" id="GO:0016787">
    <property type="term" value="F:hydrolase activity"/>
    <property type="evidence" value="ECO:0007669"/>
    <property type="project" value="UniProtKB-KW"/>
</dbReference>
<sequence length="235" mass="26518">MDDLPRAILFDLDDTILDTTLSATRVWRETAKAFESEIGQPAEVFDPILDASRIWYWSDPKRNHEGRLDVQKSRIEVTHHGLLELGIDNYDLATRFADYYSDHRVTSMRPFPGAIETLEHFVASGVPMALITNGDAQGQRDKVAHFDLTQYFQAVLIEGELGFGKPDPRVFQQALRACDAPAEDSWCVGDNLAWEVAAPQSMGMQGIWNDWEGKTLPEDSEIIPDRVITRIAELV</sequence>
<organism evidence="4 5">
    <name type="scientific">Algisphaera agarilytica</name>
    <dbReference type="NCBI Taxonomy" id="1385975"/>
    <lineage>
        <taxon>Bacteria</taxon>
        <taxon>Pseudomonadati</taxon>
        <taxon>Planctomycetota</taxon>
        <taxon>Phycisphaerae</taxon>
        <taxon>Phycisphaerales</taxon>
        <taxon>Phycisphaeraceae</taxon>
        <taxon>Algisphaera</taxon>
    </lineage>
</organism>
<dbReference type="Gene3D" id="3.40.50.1000">
    <property type="entry name" value="HAD superfamily/HAD-like"/>
    <property type="match status" value="1"/>
</dbReference>
<protein>
    <submittedName>
        <fullName evidence="4">Putative hydrolase of the HAD superfamily</fullName>
    </submittedName>
</protein>
<comment type="cofactor">
    <cofactor evidence="1">
        <name>Mg(2+)</name>
        <dbReference type="ChEBI" id="CHEBI:18420"/>
    </cofactor>
</comment>
<dbReference type="SFLD" id="SFLDS00003">
    <property type="entry name" value="Haloacid_Dehalogenase"/>
    <property type="match status" value="1"/>
</dbReference>
<dbReference type="GO" id="GO:0009231">
    <property type="term" value="P:riboflavin biosynthetic process"/>
    <property type="evidence" value="ECO:0007669"/>
    <property type="project" value="TreeGrafter"/>
</dbReference>
<gene>
    <name evidence="4" type="ORF">HNQ40_001850</name>
</gene>
<dbReference type="InterPro" id="IPR036412">
    <property type="entry name" value="HAD-like_sf"/>
</dbReference>
<dbReference type="Proteomes" id="UP000541810">
    <property type="component" value="Unassembled WGS sequence"/>
</dbReference>
<dbReference type="PANTHER" id="PTHR46470">
    <property type="entry name" value="N-ACYLNEURAMINATE-9-PHOSPHATASE"/>
    <property type="match status" value="1"/>
</dbReference>
<dbReference type="AlphaFoldDB" id="A0A7X0H927"/>